<feature type="compositionally biased region" description="Pro residues" evidence="1">
    <location>
        <begin position="55"/>
        <end position="64"/>
    </location>
</feature>
<keyword evidence="3" id="KW-1185">Reference proteome</keyword>
<dbReference type="EMBL" id="LXJU01000009">
    <property type="protein sequence ID" value="OGE52848.1"/>
    <property type="molecule type" value="Genomic_DNA"/>
</dbReference>
<evidence type="ECO:0000313" key="2">
    <source>
        <dbReference type="EMBL" id="OGE52848.1"/>
    </source>
</evidence>
<dbReference type="Proteomes" id="UP000177622">
    <property type="component" value="Unassembled WGS sequence"/>
</dbReference>
<evidence type="ECO:0000313" key="3">
    <source>
        <dbReference type="Proteomes" id="UP000177622"/>
    </source>
</evidence>
<protein>
    <submittedName>
        <fullName evidence="2">Uncharacterized protein</fullName>
    </submittedName>
</protein>
<dbReference type="GeneID" id="34576803"/>
<gene>
    <name evidence="2" type="ORF">PENARI_c009G12083</name>
</gene>
<dbReference type="AlphaFoldDB" id="A0A1F5LI06"/>
<evidence type="ECO:0000256" key="1">
    <source>
        <dbReference type="SAM" id="MobiDB-lite"/>
    </source>
</evidence>
<dbReference type="RefSeq" id="XP_022488288.1">
    <property type="nucleotide sequence ID" value="XM_022632069.1"/>
</dbReference>
<dbReference type="STRING" id="1835702.A0A1F5LI06"/>
<feature type="compositionally biased region" description="Low complexity" evidence="1">
    <location>
        <begin position="130"/>
        <end position="140"/>
    </location>
</feature>
<dbReference type="OrthoDB" id="5425130at2759"/>
<comment type="caution">
    <text evidence="2">The sequence shown here is derived from an EMBL/GenBank/DDBJ whole genome shotgun (WGS) entry which is preliminary data.</text>
</comment>
<organism evidence="2 3">
    <name type="scientific">Penicillium arizonense</name>
    <dbReference type="NCBI Taxonomy" id="1835702"/>
    <lineage>
        <taxon>Eukaryota</taxon>
        <taxon>Fungi</taxon>
        <taxon>Dikarya</taxon>
        <taxon>Ascomycota</taxon>
        <taxon>Pezizomycotina</taxon>
        <taxon>Eurotiomycetes</taxon>
        <taxon>Eurotiomycetidae</taxon>
        <taxon>Eurotiales</taxon>
        <taxon>Aspergillaceae</taxon>
        <taxon>Penicillium</taxon>
    </lineage>
</organism>
<accession>A0A1F5LI06</accession>
<feature type="compositionally biased region" description="Low complexity" evidence="1">
    <location>
        <begin position="24"/>
        <end position="33"/>
    </location>
</feature>
<feature type="region of interest" description="Disordered" evidence="1">
    <location>
        <begin position="24"/>
        <end position="208"/>
    </location>
</feature>
<feature type="compositionally biased region" description="Pro residues" evidence="1">
    <location>
        <begin position="107"/>
        <end position="119"/>
    </location>
</feature>
<proteinExistence type="predicted"/>
<sequence>MAIFDSEKRPRGLRVPSLTAMKSSAAAKSQFSFHSKKSTESVPADDSTPKSAQHIPPPAKLAPPPDKELPSPPKEVLQAPKVNPYFPPIPSPRDGVPDRRPIERVPVPAPTSAPSPISPSQPRTTGMRSQQPKPQPQLQPDLNSFQQAPAPAPVPAPEPIQAQAPPVTLSPPKSLPAQEEATSPALEDFIPTPDSTEPPLDVPAMPQRDLAPSPFVPPEVEPVAPKLNKVHFRCFQEHRNMPVAQNVWCPLPCFACQKFDIEIRHRCVFCCLRVCEGCYQTLQKCKNRSLEVLLERVA</sequence>
<reference evidence="2 3" key="1">
    <citation type="journal article" date="2016" name="Sci. Rep.">
        <title>Penicillium arizonense, a new, genome sequenced fungal species, reveals a high chemical diversity in secreted metabolites.</title>
        <authorList>
            <person name="Grijseels S."/>
            <person name="Nielsen J.C."/>
            <person name="Randelovic M."/>
            <person name="Nielsen J."/>
            <person name="Nielsen K.F."/>
            <person name="Workman M."/>
            <person name="Frisvad J.C."/>
        </authorList>
    </citation>
    <scope>NUCLEOTIDE SEQUENCE [LARGE SCALE GENOMIC DNA]</scope>
    <source>
        <strain evidence="2 3">CBS 141311</strain>
    </source>
</reference>
<name>A0A1F5LI06_PENAI</name>